<evidence type="ECO:0000313" key="5">
    <source>
        <dbReference type="Proteomes" id="UP001180020"/>
    </source>
</evidence>
<keyword evidence="2" id="KW-0805">Transcription regulation</keyword>
<reference evidence="4" key="1">
    <citation type="journal article" date="2023" name="Nat. Commun.">
        <title>Diploid and tetraploid genomes of Acorus and the evolution of monocots.</title>
        <authorList>
            <person name="Ma L."/>
            <person name="Liu K.W."/>
            <person name="Li Z."/>
            <person name="Hsiao Y.Y."/>
            <person name="Qi Y."/>
            <person name="Fu T."/>
            <person name="Tang G.D."/>
            <person name="Zhang D."/>
            <person name="Sun W.H."/>
            <person name="Liu D.K."/>
            <person name="Li Y."/>
            <person name="Chen G.Z."/>
            <person name="Liu X.D."/>
            <person name="Liao X.Y."/>
            <person name="Jiang Y.T."/>
            <person name="Yu X."/>
            <person name="Hao Y."/>
            <person name="Huang J."/>
            <person name="Zhao X.W."/>
            <person name="Ke S."/>
            <person name="Chen Y.Y."/>
            <person name="Wu W.L."/>
            <person name="Hsu J.L."/>
            <person name="Lin Y.F."/>
            <person name="Huang M.D."/>
            <person name="Li C.Y."/>
            <person name="Huang L."/>
            <person name="Wang Z.W."/>
            <person name="Zhao X."/>
            <person name="Zhong W.Y."/>
            <person name="Peng D.H."/>
            <person name="Ahmad S."/>
            <person name="Lan S."/>
            <person name="Zhang J.S."/>
            <person name="Tsai W.C."/>
            <person name="Van de Peer Y."/>
            <person name="Liu Z.J."/>
        </authorList>
    </citation>
    <scope>NUCLEOTIDE SEQUENCE</scope>
    <source>
        <strain evidence="4">CP</strain>
    </source>
</reference>
<dbReference type="GO" id="GO:0006353">
    <property type="term" value="P:DNA-templated transcription termination"/>
    <property type="evidence" value="ECO:0007669"/>
    <property type="project" value="UniProtKB-KW"/>
</dbReference>
<dbReference type="Gene3D" id="1.25.70.10">
    <property type="entry name" value="Transcription termination factor 3, mitochondrial"/>
    <property type="match status" value="1"/>
</dbReference>
<comment type="caution">
    <text evidence="4">The sequence shown here is derived from an EMBL/GenBank/DDBJ whole genome shotgun (WGS) entry which is preliminary data.</text>
</comment>
<dbReference type="PANTHER" id="PTHR13068:SF236">
    <property type="entry name" value="OS02G0749800 PROTEIN"/>
    <property type="match status" value="1"/>
</dbReference>
<comment type="similarity">
    <text evidence="1">Belongs to the mTERF family.</text>
</comment>
<gene>
    <name evidence="4" type="ORF">QJS10_CPB17g01589</name>
</gene>
<evidence type="ECO:0000256" key="1">
    <source>
        <dbReference type="ARBA" id="ARBA00007692"/>
    </source>
</evidence>
<dbReference type="EMBL" id="JAUJYO010000017">
    <property type="protein sequence ID" value="KAK1293595.1"/>
    <property type="molecule type" value="Genomic_DNA"/>
</dbReference>
<dbReference type="FunFam" id="1.25.70.10:FF:000001">
    <property type="entry name" value="Mitochondrial transcription termination factor-like"/>
    <property type="match status" value="1"/>
</dbReference>
<name>A0AAV9CXG9_ACOCL</name>
<protein>
    <submittedName>
        <fullName evidence="4">Uncharacterized protein</fullName>
    </submittedName>
</protein>
<keyword evidence="3" id="KW-0809">Transit peptide</keyword>
<evidence type="ECO:0000313" key="4">
    <source>
        <dbReference type="EMBL" id="KAK1293595.1"/>
    </source>
</evidence>
<organism evidence="4 5">
    <name type="scientific">Acorus calamus</name>
    <name type="common">Sweet flag</name>
    <dbReference type="NCBI Taxonomy" id="4465"/>
    <lineage>
        <taxon>Eukaryota</taxon>
        <taxon>Viridiplantae</taxon>
        <taxon>Streptophyta</taxon>
        <taxon>Embryophyta</taxon>
        <taxon>Tracheophyta</taxon>
        <taxon>Spermatophyta</taxon>
        <taxon>Magnoliopsida</taxon>
        <taxon>Liliopsida</taxon>
        <taxon>Acoraceae</taxon>
        <taxon>Acorus</taxon>
    </lineage>
</organism>
<dbReference type="Proteomes" id="UP001180020">
    <property type="component" value="Unassembled WGS sequence"/>
</dbReference>
<dbReference type="SMART" id="SM00733">
    <property type="entry name" value="Mterf"/>
    <property type="match status" value="6"/>
</dbReference>
<dbReference type="InterPro" id="IPR038538">
    <property type="entry name" value="MTERF_sf"/>
</dbReference>
<dbReference type="GO" id="GO:0003676">
    <property type="term" value="F:nucleic acid binding"/>
    <property type="evidence" value="ECO:0007669"/>
    <property type="project" value="InterPro"/>
</dbReference>
<evidence type="ECO:0000256" key="2">
    <source>
        <dbReference type="ARBA" id="ARBA00022472"/>
    </source>
</evidence>
<dbReference type="InterPro" id="IPR003690">
    <property type="entry name" value="MTERF"/>
</dbReference>
<keyword evidence="5" id="KW-1185">Reference proteome</keyword>
<dbReference type="PANTHER" id="PTHR13068">
    <property type="entry name" value="CGI-12 PROTEIN-RELATED"/>
    <property type="match status" value="1"/>
</dbReference>
<keyword evidence="2" id="KW-0804">Transcription</keyword>
<dbReference type="AlphaFoldDB" id="A0AAV9CXG9"/>
<keyword evidence="2" id="KW-0806">Transcription termination</keyword>
<sequence>MLRLFRRNLIDIETHISLRFSQYPSLKSISTTSEGDETSKASDFKVSYFMNSFGLSSNSALKASELVVLKTTENADSVLLLLKNQGFTNAQIAKLVSISPRLVLLNPDKNLKPKIDFLRGAGFSTPDLTHIISSNPQILNSSLEKRILPAMGFLKGILGSDKDIISTIKNAKWILNSNLNELMRPKIAALQDHGVPAYRVSAMIKRNPSAFLSRSDRFSEALMIVKDMSFDPSSSLFCVALATVVGIDKSIREEKMELYGSFGWSEDDIVSAFKKQPQIMAISKSKIKRMMDFFVKESGCGLSLVSRYPNILLLSLEKRIMPRYSVTRVLISHGLLNRDVNFVTIFMLKEAKFLEKYVIKYQENVPQVMLAYQRKT</sequence>
<reference evidence="4" key="2">
    <citation type="submission" date="2023-06" db="EMBL/GenBank/DDBJ databases">
        <authorList>
            <person name="Ma L."/>
            <person name="Liu K.-W."/>
            <person name="Li Z."/>
            <person name="Hsiao Y.-Y."/>
            <person name="Qi Y."/>
            <person name="Fu T."/>
            <person name="Tang G."/>
            <person name="Zhang D."/>
            <person name="Sun W.-H."/>
            <person name="Liu D.-K."/>
            <person name="Li Y."/>
            <person name="Chen G.-Z."/>
            <person name="Liu X.-D."/>
            <person name="Liao X.-Y."/>
            <person name="Jiang Y.-T."/>
            <person name="Yu X."/>
            <person name="Hao Y."/>
            <person name="Huang J."/>
            <person name="Zhao X.-W."/>
            <person name="Ke S."/>
            <person name="Chen Y.-Y."/>
            <person name="Wu W.-L."/>
            <person name="Hsu J.-L."/>
            <person name="Lin Y.-F."/>
            <person name="Huang M.-D."/>
            <person name="Li C.-Y."/>
            <person name="Huang L."/>
            <person name="Wang Z.-W."/>
            <person name="Zhao X."/>
            <person name="Zhong W.-Y."/>
            <person name="Peng D.-H."/>
            <person name="Ahmad S."/>
            <person name="Lan S."/>
            <person name="Zhang J.-S."/>
            <person name="Tsai W.-C."/>
            <person name="Van De Peer Y."/>
            <person name="Liu Z.-J."/>
        </authorList>
    </citation>
    <scope>NUCLEOTIDE SEQUENCE</scope>
    <source>
        <strain evidence="4">CP</strain>
        <tissue evidence="4">Leaves</tissue>
    </source>
</reference>
<evidence type="ECO:0000256" key="3">
    <source>
        <dbReference type="ARBA" id="ARBA00022946"/>
    </source>
</evidence>
<accession>A0AAV9CXG9</accession>
<dbReference type="Pfam" id="PF02536">
    <property type="entry name" value="mTERF"/>
    <property type="match status" value="1"/>
</dbReference>
<proteinExistence type="inferred from homology"/>